<evidence type="ECO:0000256" key="5">
    <source>
        <dbReference type="ARBA" id="ARBA00023237"/>
    </source>
</evidence>
<feature type="chain" id="PRO_5014802439" evidence="6">
    <location>
        <begin position="28"/>
        <end position="261"/>
    </location>
</feature>
<dbReference type="Pfam" id="PF06629">
    <property type="entry name" value="MipA"/>
    <property type="match status" value="1"/>
</dbReference>
<dbReference type="GO" id="GO:0009279">
    <property type="term" value="C:cell outer membrane"/>
    <property type="evidence" value="ECO:0007669"/>
    <property type="project" value="UniProtKB-SubCell"/>
</dbReference>
<name>A0A2N8K9X9_9BURK</name>
<dbReference type="RefSeq" id="WP_102775971.1">
    <property type="nucleotide sequence ID" value="NZ_POQS01000010.1"/>
</dbReference>
<keyword evidence="3 6" id="KW-0732">Signal</keyword>
<proteinExistence type="inferred from homology"/>
<evidence type="ECO:0000313" key="8">
    <source>
        <dbReference type="Proteomes" id="UP000235994"/>
    </source>
</evidence>
<comment type="caution">
    <text evidence="7">The sequence shown here is derived from an EMBL/GenBank/DDBJ whole genome shotgun (WGS) entry which is preliminary data.</text>
</comment>
<accession>A0A2N8K9X9</accession>
<evidence type="ECO:0000256" key="4">
    <source>
        <dbReference type="ARBA" id="ARBA00023136"/>
    </source>
</evidence>
<evidence type="ECO:0000256" key="6">
    <source>
        <dbReference type="SAM" id="SignalP"/>
    </source>
</evidence>
<dbReference type="InterPro" id="IPR010583">
    <property type="entry name" value="MipA"/>
</dbReference>
<dbReference type="AlphaFoldDB" id="A0A2N8K9X9"/>
<comment type="similarity">
    <text evidence="2">Belongs to the MipA/OmpV family.</text>
</comment>
<feature type="signal peptide" evidence="6">
    <location>
        <begin position="1"/>
        <end position="27"/>
    </location>
</feature>
<protein>
    <submittedName>
        <fullName evidence="7">MipA/OmpV family protein</fullName>
    </submittedName>
</protein>
<dbReference type="Proteomes" id="UP000235994">
    <property type="component" value="Unassembled WGS sequence"/>
</dbReference>
<evidence type="ECO:0000256" key="3">
    <source>
        <dbReference type="ARBA" id="ARBA00022729"/>
    </source>
</evidence>
<evidence type="ECO:0000256" key="2">
    <source>
        <dbReference type="ARBA" id="ARBA00005722"/>
    </source>
</evidence>
<organism evidence="7 8">
    <name type="scientific">Achromobacter pulmonis</name>
    <dbReference type="NCBI Taxonomy" id="1389932"/>
    <lineage>
        <taxon>Bacteria</taxon>
        <taxon>Pseudomonadati</taxon>
        <taxon>Pseudomonadota</taxon>
        <taxon>Betaproteobacteria</taxon>
        <taxon>Burkholderiales</taxon>
        <taxon>Alcaligenaceae</taxon>
        <taxon>Achromobacter</taxon>
    </lineage>
</organism>
<sequence>MKPLILSSRTLAASAALLAALTGNARAENEGQRRNFIGMGVGAIPVYEGSSEYRALPVPLIQYQSGHFFISPRAGLPAMGLKFDLAPDWTTGAFVGMGLGRKADDADLTKGLEDIDFHGTYGAFIEWSPGDFSVIAAYRQAAKSGYGATLDLRATYTAWRDSRNRVSIGANTQWADSDYMQTWFGVTPSQAARSRAGLEPYSASSGFKSVSVFGTWTHSFNDRWAAVTTLGVSTLAGDARDSPLTDRETNAFAHVGVIYAF</sequence>
<evidence type="ECO:0000256" key="1">
    <source>
        <dbReference type="ARBA" id="ARBA00004442"/>
    </source>
</evidence>
<comment type="subcellular location">
    <subcellularLocation>
        <location evidence="1">Cell outer membrane</location>
    </subcellularLocation>
</comment>
<dbReference type="PANTHER" id="PTHR38776:SF1">
    <property type="entry name" value="MLTA-INTERACTING PROTEIN-RELATED"/>
    <property type="match status" value="1"/>
</dbReference>
<dbReference type="PANTHER" id="PTHR38776">
    <property type="entry name" value="MLTA-INTERACTING PROTEIN-RELATED"/>
    <property type="match status" value="1"/>
</dbReference>
<gene>
    <name evidence="7" type="ORF">C1I89_30335</name>
</gene>
<keyword evidence="8" id="KW-1185">Reference proteome</keyword>
<reference evidence="7 8" key="1">
    <citation type="submission" date="2018-01" db="EMBL/GenBank/DDBJ databases">
        <title>The draft genome of an aniline degradation strain ANB-1.</title>
        <authorList>
            <person name="Zhang L."/>
            <person name="Jiang J."/>
        </authorList>
    </citation>
    <scope>NUCLEOTIDE SEQUENCE [LARGE SCALE GENOMIC DNA]</scope>
    <source>
        <strain evidence="7 8">ANB-1</strain>
    </source>
</reference>
<evidence type="ECO:0000313" key="7">
    <source>
        <dbReference type="EMBL" id="PND30262.1"/>
    </source>
</evidence>
<dbReference type="EMBL" id="POQS01000010">
    <property type="protein sequence ID" value="PND30262.1"/>
    <property type="molecule type" value="Genomic_DNA"/>
</dbReference>
<keyword evidence="5" id="KW-0998">Cell outer membrane</keyword>
<keyword evidence="4" id="KW-0472">Membrane</keyword>